<protein>
    <submittedName>
        <fullName evidence="2">ABC transporter substrate-binding protein</fullName>
    </submittedName>
</protein>
<evidence type="ECO:0000313" key="3">
    <source>
        <dbReference type="Proteomes" id="UP000269692"/>
    </source>
</evidence>
<proteinExistence type="predicted"/>
<dbReference type="OrthoDB" id="6788250at2"/>
<dbReference type="Pfam" id="PF13379">
    <property type="entry name" value="NMT1_2"/>
    <property type="match status" value="1"/>
</dbReference>
<dbReference type="PANTHER" id="PTHR30024">
    <property type="entry name" value="ALIPHATIC SULFONATES-BINDING PROTEIN-RELATED"/>
    <property type="match status" value="1"/>
</dbReference>
<accession>A0A3L7AFM0</accession>
<dbReference type="PANTHER" id="PTHR30024:SF2">
    <property type="entry name" value="ABC TRANSPORTER SUBSTRATE-BINDING PROTEIN"/>
    <property type="match status" value="1"/>
</dbReference>
<dbReference type="SUPFAM" id="SSF53850">
    <property type="entry name" value="Periplasmic binding protein-like II"/>
    <property type="match status" value="1"/>
</dbReference>
<dbReference type="EMBL" id="RCTF01000008">
    <property type="protein sequence ID" value="RLP78540.1"/>
    <property type="molecule type" value="Genomic_DNA"/>
</dbReference>
<dbReference type="Proteomes" id="UP000269692">
    <property type="component" value="Unassembled WGS sequence"/>
</dbReference>
<comment type="caution">
    <text evidence="2">The sequence shown here is derived from an EMBL/GenBank/DDBJ whole genome shotgun (WGS) entry which is preliminary data.</text>
</comment>
<evidence type="ECO:0000256" key="1">
    <source>
        <dbReference type="SAM" id="SignalP"/>
    </source>
</evidence>
<dbReference type="Gene3D" id="3.40.190.10">
    <property type="entry name" value="Periplasmic binding protein-like II"/>
    <property type="match status" value="2"/>
</dbReference>
<feature type="chain" id="PRO_5018185344" evidence="1">
    <location>
        <begin position="21"/>
        <end position="331"/>
    </location>
</feature>
<feature type="signal peptide" evidence="1">
    <location>
        <begin position="1"/>
        <end position="20"/>
    </location>
</feature>
<dbReference type="AlphaFoldDB" id="A0A3L7AFM0"/>
<name>A0A3L7AFM0_9HYPH</name>
<sequence length="331" mass="35509">MVGAAAGAAALLALAGPASAQLTEIRIAKGFGIPYLPITVMDQQKLVEKQAAAAGLGPVKGVYMQLASGAAMTEALLSGNLDFATGGPGPLLTVWDRTKGNLNIKGIAAVSSIPVYLNTINPNVKTIADFTEKDRIAVPTVGVSTQAVTLQIAAEKLFGKGKHNQLDKLTVSVAPPDAHNAMMSGGTEITANFTSPPFMYQQVKDGKARRILTSYDVMGGSTSFILMWTTEKFFKTYPKYFDVVLAALEEANAFIKANPRQAAEIFIAAEKSKLPLDFVEEMIKDPDVIFTSSPQHLMVYAEFMQRNGAIKNKPEDWKAVFFPPVHSRPGS</sequence>
<gene>
    <name evidence="2" type="ORF">D9R14_11890</name>
</gene>
<reference evidence="2 3" key="1">
    <citation type="submission" date="2018-10" db="EMBL/GenBank/DDBJ databases">
        <title>Xanthobacter tagetidis genome sequencing and assembly.</title>
        <authorList>
            <person name="Maclea K.S."/>
            <person name="Goen A.E."/>
            <person name="Fatima S.A."/>
        </authorList>
    </citation>
    <scope>NUCLEOTIDE SEQUENCE [LARGE SCALE GENOMIC DNA]</scope>
    <source>
        <strain evidence="2 3">ATCC 700314</strain>
    </source>
</reference>
<keyword evidence="3" id="KW-1185">Reference proteome</keyword>
<keyword evidence="1" id="KW-0732">Signal</keyword>
<evidence type="ECO:0000313" key="2">
    <source>
        <dbReference type="EMBL" id="RLP78540.1"/>
    </source>
</evidence>
<organism evidence="2 3">
    <name type="scientific">Xanthobacter tagetidis</name>
    <dbReference type="NCBI Taxonomy" id="60216"/>
    <lineage>
        <taxon>Bacteria</taxon>
        <taxon>Pseudomonadati</taxon>
        <taxon>Pseudomonadota</taxon>
        <taxon>Alphaproteobacteria</taxon>
        <taxon>Hyphomicrobiales</taxon>
        <taxon>Xanthobacteraceae</taxon>
        <taxon>Xanthobacter</taxon>
    </lineage>
</organism>